<evidence type="ECO:0000313" key="5">
    <source>
        <dbReference type="Proteomes" id="UP000038045"/>
    </source>
</evidence>
<dbReference type="SMART" id="SM00636">
    <property type="entry name" value="Glyco_18"/>
    <property type="match status" value="1"/>
</dbReference>
<feature type="domain" description="GH18" evidence="4">
    <location>
        <begin position="41"/>
        <end position="366"/>
    </location>
</feature>
<dbReference type="GO" id="GO:0005975">
    <property type="term" value="P:carbohydrate metabolic process"/>
    <property type="evidence" value="ECO:0007669"/>
    <property type="project" value="InterPro"/>
</dbReference>
<dbReference type="PANTHER" id="PTHR46066">
    <property type="entry name" value="CHITINASE DOMAIN-CONTAINING PROTEIN 1 FAMILY MEMBER"/>
    <property type="match status" value="1"/>
</dbReference>
<keyword evidence="5" id="KW-1185">Reference proteome</keyword>
<sequence>MMLYFCFTFLLFIKLISSSLRNDILQNGETLFKDERKLKFPVTLGYVTPWNNKGYDIAKFAGKKFTHIVPVWLQIVPSLDSACTIEGTHDIDHGWITEIKNNSPDTKVLPRFLVDKWNKNSWEHMLRNDNFQRECGKIIRNFVLRNDFDGLVLEVYLQSLMIMQEYAVRETINLIEMWSSMLREKELIVILPLPPSHHFDQQSSKPGSVKLTFSNIYNYEQFKMLAESVDYINIMTYDFHGEGMMGPLFWIEKVINYLTDDLQSDVKEKILLGINFYGALYNDKGVTPILWRDFDKFLHDEKNYGDIRWNDASKEHYIMNKNKNEIVYFPTKESMSHRIKYIEENELGGVAIWELGQGYNFFTELL</sequence>
<dbReference type="Proteomes" id="UP000038045">
    <property type="component" value="Unplaced"/>
</dbReference>
<dbReference type="InterPro" id="IPR029070">
    <property type="entry name" value="Chitinase_insertion_sf"/>
</dbReference>
<name>A0A0N4ZA54_PARTI</name>
<dbReference type="SUPFAM" id="SSF51445">
    <property type="entry name" value="(Trans)glycosidases"/>
    <property type="match status" value="1"/>
</dbReference>
<evidence type="ECO:0000313" key="6">
    <source>
        <dbReference type="WBParaSite" id="PTRK_0000426100.1"/>
    </source>
</evidence>
<feature type="signal peptide" evidence="3">
    <location>
        <begin position="1"/>
        <end position="18"/>
    </location>
</feature>
<accession>A0A0N4ZA54</accession>
<dbReference type="PROSITE" id="PS51910">
    <property type="entry name" value="GH18_2"/>
    <property type="match status" value="1"/>
</dbReference>
<dbReference type="WBParaSite" id="PTRK_0000426100.1">
    <property type="protein sequence ID" value="PTRK_0000426100.1"/>
    <property type="gene ID" value="PTRK_0000426100"/>
</dbReference>
<dbReference type="Gene3D" id="3.10.50.10">
    <property type="match status" value="1"/>
</dbReference>
<feature type="chain" id="PRO_5005891367" description="Chitinase domain-containing protein 1" evidence="3">
    <location>
        <begin position="19"/>
        <end position="366"/>
    </location>
</feature>
<evidence type="ECO:0000256" key="3">
    <source>
        <dbReference type="SAM" id="SignalP"/>
    </source>
</evidence>
<reference evidence="6" key="1">
    <citation type="submission" date="2017-02" db="UniProtKB">
        <authorList>
            <consortium name="WormBaseParasite"/>
        </authorList>
    </citation>
    <scope>IDENTIFICATION</scope>
</reference>
<proteinExistence type="inferred from homology"/>
<comment type="similarity">
    <text evidence="1">Belongs to the glycosyl hydrolase 18 family.</text>
</comment>
<keyword evidence="3" id="KW-0732">Signal</keyword>
<dbReference type="AlphaFoldDB" id="A0A0N4ZA54"/>
<protein>
    <recommendedName>
        <fullName evidence="2">Chitinase domain-containing protein 1</fullName>
    </recommendedName>
</protein>
<evidence type="ECO:0000256" key="2">
    <source>
        <dbReference type="ARBA" id="ARBA00040976"/>
    </source>
</evidence>
<dbReference type="GO" id="GO:0008061">
    <property type="term" value="F:chitin binding"/>
    <property type="evidence" value="ECO:0007669"/>
    <property type="project" value="InterPro"/>
</dbReference>
<dbReference type="InterPro" id="IPR001223">
    <property type="entry name" value="Glyco_hydro18_cat"/>
</dbReference>
<dbReference type="InterPro" id="IPR011583">
    <property type="entry name" value="Chitinase_II/V-like_cat"/>
</dbReference>
<dbReference type="PANTHER" id="PTHR46066:SF2">
    <property type="entry name" value="CHITINASE DOMAIN-CONTAINING PROTEIN 1"/>
    <property type="match status" value="1"/>
</dbReference>
<evidence type="ECO:0000259" key="4">
    <source>
        <dbReference type="PROSITE" id="PS51910"/>
    </source>
</evidence>
<dbReference type="STRING" id="131310.A0A0N4ZA54"/>
<dbReference type="InterPro" id="IPR017853">
    <property type="entry name" value="GH"/>
</dbReference>
<organism evidence="5 6">
    <name type="scientific">Parastrongyloides trichosuri</name>
    <name type="common">Possum-specific nematode worm</name>
    <dbReference type="NCBI Taxonomy" id="131310"/>
    <lineage>
        <taxon>Eukaryota</taxon>
        <taxon>Metazoa</taxon>
        <taxon>Ecdysozoa</taxon>
        <taxon>Nematoda</taxon>
        <taxon>Chromadorea</taxon>
        <taxon>Rhabditida</taxon>
        <taxon>Tylenchina</taxon>
        <taxon>Panagrolaimomorpha</taxon>
        <taxon>Strongyloidoidea</taxon>
        <taxon>Strongyloididae</taxon>
        <taxon>Parastrongyloides</taxon>
    </lineage>
</organism>
<evidence type="ECO:0000256" key="1">
    <source>
        <dbReference type="ARBA" id="ARBA00009336"/>
    </source>
</evidence>
<dbReference type="Pfam" id="PF00704">
    <property type="entry name" value="Glyco_hydro_18"/>
    <property type="match status" value="1"/>
</dbReference>
<dbReference type="Gene3D" id="3.20.20.80">
    <property type="entry name" value="Glycosidases"/>
    <property type="match status" value="1"/>
</dbReference>
<dbReference type="GO" id="GO:0070492">
    <property type="term" value="F:oligosaccharide binding"/>
    <property type="evidence" value="ECO:0007669"/>
    <property type="project" value="TreeGrafter"/>
</dbReference>
<dbReference type="GO" id="GO:0012505">
    <property type="term" value="C:endomembrane system"/>
    <property type="evidence" value="ECO:0007669"/>
    <property type="project" value="TreeGrafter"/>
</dbReference>